<dbReference type="InterPro" id="IPR041498">
    <property type="entry name" value="Big_6"/>
</dbReference>
<evidence type="ECO:0000259" key="3">
    <source>
        <dbReference type="Pfam" id="PF18449"/>
    </source>
</evidence>
<dbReference type="EMBL" id="JAARQN010000013">
    <property type="protein sequence ID" value="MBC1458574.1"/>
    <property type="molecule type" value="Genomic_DNA"/>
</dbReference>
<feature type="coiled-coil region" evidence="1">
    <location>
        <begin position="1096"/>
        <end position="1127"/>
    </location>
</feature>
<accession>A0A841YYF1</accession>
<dbReference type="Pfam" id="PF17936">
    <property type="entry name" value="Big_6"/>
    <property type="match status" value="7"/>
</dbReference>
<dbReference type="RefSeq" id="WP_185389713.1">
    <property type="nucleotide sequence ID" value="NZ_JAARQN010000013.1"/>
</dbReference>
<feature type="domain" description="Bacterial Ig" evidence="2">
    <location>
        <begin position="825"/>
        <end position="898"/>
    </location>
</feature>
<feature type="domain" description="Bacterial Ig" evidence="2">
    <location>
        <begin position="503"/>
        <end position="576"/>
    </location>
</feature>
<dbReference type="InterPro" id="IPR046776">
    <property type="entry name" value="Pectate_lyase_5"/>
</dbReference>
<name>A0A841YYF1_9LIST</name>
<feature type="domain" description="Pesticidal crystal protein Cry1Aa" evidence="3">
    <location>
        <begin position="1123"/>
        <end position="1183"/>
    </location>
</feature>
<proteinExistence type="predicted"/>
<dbReference type="Pfam" id="PF20585">
    <property type="entry name" value="Pectate_lyase_5"/>
    <property type="match status" value="1"/>
</dbReference>
<keyword evidence="1" id="KW-0175">Coiled coil</keyword>
<reference evidence="4 5" key="1">
    <citation type="submission" date="2020-03" db="EMBL/GenBank/DDBJ databases">
        <title>Soil Listeria distribution.</title>
        <authorList>
            <person name="Liao J."/>
            <person name="Wiedmann M."/>
        </authorList>
    </citation>
    <scope>NUCLEOTIDE SEQUENCE [LARGE SCALE GENOMIC DNA]</scope>
    <source>
        <strain evidence="4 5">FSL L7-1614</strain>
    </source>
</reference>
<feature type="coiled-coil region" evidence="1">
    <location>
        <begin position="1009"/>
        <end position="1059"/>
    </location>
</feature>
<evidence type="ECO:0000256" key="1">
    <source>
        <dbReference type="SAM" id="Coils"/>
    </source>
</evidence>
<feature type="domain" description="Pesticidal crystal protein Cry1Aa" evidence="3">
    <location>
        <begin position="1051"/>
        <end position="1112"/>
    </location>
</feature>
<feature type="domain" description="Bacterial Ig" evidence="2">
    <location>
        <begin position="662"/>
        <end position="723"/>
    </location>
</feature>
<gene>
    <name evidence="4" type="ORF">HB850_12490</name>
</gene>
<dbReference type="InterPro" id="IPR054544">
    <property type="entry name" value="Pest_crys_Cry1Aa_dom-IV"/>
</dbReference>
<dbReference type="Pfam" id="PF18449">
    <property type="entry name" value="Endotoxin_C2"/>
    <property type="match status" value="3"/>
</dbReference>
<feature type="domain" description="Bacterial Ig" evidence="2">
    <location>
        <begin position="906"/>
        <end position="979"/>
    </location>
</feature>
<dbReference type="InterPro" id="IPR013783">
    <property type="entry name" value="Ig-like_fold"/>
</dbReference>
<dbReference type="Gene3D" id="2.60.40.10">
    <property type="entry name" value="Immunoglobulins"/>
    <property type="match status" value="7"/>
</dbReference>
<organism evidence="4 5">
    <name type="scientific">Listeria newyorkensis</name>
    <dbReference type="NCBI Taxonomy" id="1497681"/>
    <lineage>
        <taxon>Bacteria</taxon>
        <taxon>Bacillati</taxon>
        <taxon>Bacillota</taxon>
        <taxon>Bacilli</taxon>
        <taxon>Bacillales</taxon>
        <taxon>Listeriaceae</taxon>
        <taxon>Listeria</taxon>
    </lineage>
</organism>
<sequence length="1527" mass="157936">MKSKQTNYQNVLSTKKMKQAAKALLVATVMASQVVTVLPTNIFAAETNSVSTVPAGATEVATLADLKTALLSKTITDIKLTADIKLTGSINVETQKNLYGNGHTINMNNFDIQLLKADSVNRVEDLTIINQNIYTLFYSVAANVEVTFKNVSSSGKQCMYNANGTIIIEGRYTGSSTSGEIFEGKNLLIKEGASMDVSSVEAPGYSAFWVHGNLTQEKNSDVKVASRYKTIHATSASAQISIAGNMELSSQNQQAIYADGGDMLVKTGAKFKATGGSTAEEGISITNGNLTVQSGADFTAISKGTQGTVQTGGKLVFENGSNFAITNTNSTGSVFANYAGASTKININSDKGLSTWDSGLTNSVEPTRSYNDFTTATLDLSGWDKGNLSQKNLTSNSAQFQSQFVSKTTAKLFGGSYSDIYIAKTTIDELTTDSIKATGVAEPNATIVIKNAAGTTLGTGKVGSEGYYSITIPKQAAGTQVTATAGNSSATTIIKQAAIAQTTIAPLTTDSTKATGTAEPNANIEIKANGSVIGSGKVGSDGNYSITILQQDVGTRVTATATLGEVTSSATETVTQGDIAQTAIAALTTKSTVAIGTAEPNANIEITANDSIIGSGKVGSDGNYSITIPKQAEGTVVKVTAKSAGKMSIAQTTVVRGEINQTTINEVTTESTSVSGTAEANSTLVVKDSDGKELATGRVGSDGVYSLTIPKQSEGTILTATASLGEFRSTASTIVARNGIDQTTINSLTTDSTSASGTAEPNATIVLTDQDGKELTKGRVGSDGIYSLTIAKQAEGTVVTAVATSNGKTSSANTTVIRDGITPTTIDTLTADATVATGTAEPNAAIVIKDAEGKTIGSGTVGSDGKYSMTIPKQTEGTTVTATATKSGKTSTASTTVAAGKNIAATTISALTTDSVSVSGKAEPNAAIVVKAGSTTIATGIVGSDGNYSLTIPKQAANTVVTTTATKDGKTSSASTTVTQEAAEKSVKDLFNNGDVTGTIKDTTDQAAIDKAQKDVDAVKDATKKAELQKNLDEAQKQLDAKNAAAEKARQEAAEKSVKDLFNNDDVTGTIKDVTDQAAIDKAQKVVDTVKDATKKAELQKNLDEAQKQLDARKAAAEEKARQEVAEKSVKDLFNNDDVTGTIKDATDQAAIDKAQKVVDAVTDPTKKAELQKNLDEAQKQLNNRNAVLDAPTIDKYTYLDSYVTGKVSVGTATVSLYVNGVRVKRATPDALGNYKFDTYGLGLNTGVTFEVRPVDAKGKEGKIATAIVAGKDDLSNLLKANDAGISTATITGTVGSGIDSVRLSIDGAIVKVGQITNGTYSIATNGLIKEGSEVEVVGYSGKVEVARVKVNIINDEKPVLGPLTVDDDVIKGHVTAGSATFFRVSIGGVAVKTGTIAADGTFQSSIGKQALGTEVKIEIKDANGYNALRVSTVKVTESAVAKLDAPTLERMDGNYIVGTAVKGTETVVIYEGGVAKRTISASQMTTNPDGSLSFRSYVAPGTTNVQAAAKNSDKRMNSELSAKFEI</sequence>
<protein>
    <submittedName>
        <fullName evidence="4">Autolysin modifier protein</fullName>
    </submittedName>
</protein>
<evidence type="ECO:0000259" key="2">
    <source>
        <dbReference type="Pfam" id="PF17936"/>
    </source>
</evidence>
<feature type="domain" description="Bacterial Ig" evidence="2">
    <location>
        <begin position="585"/>
        <end position="655"/>
    </location>
</feature>
<feature type="domain" description="Pesticidal crystal protein Cry1Aa" evidence="3">
    <location>
        <begin position="980"/>
        <end position="1041"/>
    </location>
</feature>
<comment type="caution">
    <text evidence="4">The sequence shown here is derived from an EMBL/GenBank/DDBJ whole genome shotgun (WGS) entry which is preliminary data.</text>
</comment>
<evidence type="ECO:0000313" key="4">
    <source>
        <dbReference type="EMBL" id="MBC1458574.1"/>
    </source>
</evidence>
<evidence type="ECO:0000313" key="5">
    <source>
        <dbReference type="Proteomes" id="UP000569903"/>
    </source>
</evidence>
<feature type="domain" description="Bacterial Ig" evidence="2">
    <location>
        <begin position="743"/>
        <end position="816"/>
    </location>
</feature>
<dbReference type="Proteomes" id="UP000569903">
    <property type="component" value="Unassembled WGS sequence"/>
</dbReference>
<feature type="domain" description="Bacterial Ig" evidence="2">
    <location>
        <begin position="428"/>
        <end position="490"/>
    </location>
</feature>